<dbReference type="Proteomes" id="UP000321124">
    <property type="component" value="Chromosome"/>
</dbReference>
<dbReference type="PANTHER" id="PTHR38743:SF2">
    <property type="entry name" value="DUF2185 DOMAIN-CONTAINING PROTEIN"/>
    <property type="match status" value="1"/>
</dbReference>
<reference evidence="1 2" key="1">
    <citation type="journal article" date="2019" name="Ecotoxicol. Environ. Saf.">
        <title>Microbial characterization of heavy metal resistant bacterial strains isolated from an electroplating wastewater treatment plant.</title>
        <authorList>
            <person name="Cai X."/>
            <person name="Zheng X."/>
            <person name="Zhang D."/>
            <person name="Iqbal W."/>
            <person name="Liu C."/>
            <person name="Yang B."/>
            <person name="Zhao X."/>
            <person name="Lu X."/>
            <person name="Mao Y."/>
        </authorList>
    </citation>
    <scope>NUCLEOTIDE SEQUENCE [LARGE SCALE GENOMIC DNA]</scope>
    <source>
        <strain evidence="1 2">Ni1-3</strain>
    </source>
</reference>
<gene>
    <name evidence="1" type="ORF">D0436_03180</name>
</gene>
<dbReference type="RefSeq" id="WP_208661379.1">
    <property type="nucleotide sequence ID" value="NZ_CP031775.2"/>
</dbReference>
<evidence type="ECO:0000313" key="1">
    <source>
        <dbReference type="EMBL" id="QDZ89543.1"/>
    </source>
</evidence>
<dbReference type="EMBL" id="CP031775">
    <property type="protein sequence ID" value="QDZ89543.1"/>
    <property type="molecule type" value="Genomic_DNA"/>
</dbReference>
<dbReference type="KEGG" id="sdeo:D0436_03180"/>
<proteinExistence type="predicted"/>
<evidence type="ECO:0000313" key="2">
    <source>
        <dbReference type="Proteomes" id="UP000321124"/>
    </source>
</evidence>
<protein>
    <submittedName>
        <fullName evidence="1">DUF2314 domain-containing protein</fullName>
    </submittedName>
</protein>
<accession>A0A5B8QSY1</accession>
<dbReference type="PANTHER" id="PTHR38743">
    <property type="entry name" value="SIMILAR TO GLYOXYLASE I FAMILY PROTEIN"/>
    <property type="match status" value="1"/>
</dbReference>
<name>A0A5B8QSY1_9GAMM</name>
<organism evidence="1 2">
    <name type="scientific">Shewanella decolorationis</name>
    <dbReference type="NCBI Taxonomy" id="256839"/>
    <lineage>
        <taxon>Bacteria</taxon>
        <taxon>Pseudomonadati</taxon>
        <taxon>Pseudomonadota</taxon>
        <taxon>Gammaproteobacteria</taxon>
        <taxon>Alteromonadales</taxon>
        <taxon>Shewanellaceae</taxon>
        <taxon>Shewanella</taxon>
    </lineage>
</organism>
<sequence>MEDKFARIEIDGWELNDGEAIHHQHSDTFWIPSFEARNNLKTGQLVKLIFQIVTENDAGVEEVNVERMWVIVKGRIDNIYRGQLDNDPYCTEEIRSGMEVWFQPKHVIDIYEQQ</sequence>
<dbReference type="AlphaFoldDB" id="A0A5B8QSY1"/>